<evidence type="ECO:0000256" key="6">
    <source>
        <dbReference type="SAM" id="MobiDB-lite"/>
    </source>
</evidence>
<keyword evidence="10" id="KW-1185">Reference proteome</keyword>
<keyword evidence="2" id="KW-1003">Cell membrane</keyword>
<dbReference type="Proteomes" id="UP001285908">
    <property type="component" value="Unassembled WGS sequence"/>
</dbReference>
<evidence type="ECO:0000256" key="2">
    <source>
        <dbReference type="ARBA" id="ARBA00022475"/>
    </source>
</evidence>
<evidence type="ECO:0000256" key="3">
    <source>
        <dbReference type="ARBA" id="ARBA00022692"/>
    </source>
</evidence>
<feature type="compositionally biased region" description="Low complexity" evidence="6">
    <location>
        <begin position="192"/>
        <end position="205"/>
    </location>
</feature>
<evidence type="ECO:0000256" key="4">
    <source>
        <dbReference type="ARBA" id="ARBA00022989"/>
    </source>
</evidence>
<feature type="compositionally biased region" description="Low complexity" evidence="6">
    <location>
        <begin position="145"/>
        <end position="157"/>
    </location>
</feature>
<evidence type="ECO:0000313" key="10">
    <source>
        <dbReference type="Proteomes" id="UP001285908"/>
    </source>
</evidence>
<dbReference type="PANTHER" id="PTHR34187:SF2">
    <property type="entry name" value="DUF202 DOMAIN-CONTAINING PROTEIN"/>
    <property type="match status" value="1"/>
</dbReference>
<keyword evidence="4 7" id="KW-1133">Transmembrane helix</keyword>
<feature type="compositionally biased region" description="Polar residues" evidence="6">
    <location>
        <begin position="87"/>
        <end position="97"/>
    </location>
</feature>
<dbReference type="EMBL" id="JAULSX010000002">
    <property type="protein sequence ID" value="KAK3497125.1"/>
    <property type="molecule type" value="Genomic_DNA"/>
</dbReference>
<accession>A0AAJ0MTL3</accession>
<feature type="transmembrane region" description="Helical" evidence="7">
    <location>
        <begin position="265"/>
        <end position="288"/>
    </location>
</feature>
<comment type="caution">
    <text evidence="9">The sequence shown here is derived from an EMBL/GenBank/DDBJ whole genome shotgun (WGS) entry which is preliminary data.</text>
</comment>
<evidence type="ECO:0000259" key="8">
    <source>
        <dbReference type="Pfam" id="PF02656"/>
    </source>
</evidence>
<proteinExistence type="predicted"/>
<feature type="domain" description="DUF202" evidence="8">
    <location>
        <begin position="256"/>
        <end position="333"/>
    </location>
</feature>
<evidence type="ECO:0000256" key="7">
    <source>
        <dbReference type="SAM" id="Phobius"/>
    </source>
</evidence>
<feature type="compositionally biased region" description="Polar residues" evidence="6">
    <location>
        <begin position="158"/>
        <end position="191"/>
    </location>
</feature>
<evidence type="ECO:0000313" key="9">
    <source>
        <dbReference type="EMBL" id="KAK3497125.1"/>
    </source>
</evidence>
<protein>
    <recommendedName>
        <fullName evidence="8">DUF202 domain-containing protein</fullName>
    </recommendedName>
</protein>
<dbReference type="AlphaFoldDB" id="A0AAJ0MTL3"/>
<evidence type="ECO:0000256" key="1">
    <source>
        <dbReference type="ARBA" id="ARBA00004651"/>
    </source>
</evidence>
<reference evidence="9 10" key="1">
    <citation type="journal article" date="2023" name="Mol. Phylogenet. Evol.">
        <title>Genome-scale phylogeny and comparative genomics of the fungal order Sordariales.</title>
        <authorList>
            <person name="Hensen N."/>
            <person name="Bonometti L."/>
            <person name="Westerberg I."/>
            <person name="Brannstrom I.O."/>
            <person name="Guillou S."/>
            <person name="Cros-Aarteil S."/>
            <person name="Calhoun S."/>
            <person name="Haridas S."/>
            <person name="Kuo A."/>
            <person name="Mondo S."/>
            <person name="Pangilinan J."/>
            <person name="Riley R."/>
            <person name="LaButti K."/>
            <person name="Andreopoulos B."/>
            <person name="Lipzen A."/>
            <person name="Chen C."/>
            <person name="Yan M."/>
            <person name="Daum C."/>
            <person name="Ng V."/>
            <person name="Clum A."/>
            <person name="Steindorff A."/>
            <person name="Ohm R.A."/>
            <person name="Martin F."/>
            <person name="Silar P."/>
            <person name="Natvig D.O."/>
            <person name="Lalanne C."/>
            <person name="Gautier V."/>
            <person name="Ament-Velasquez S.L."/>
            <person name="Kruys A."/>
            <person name="Hutchinson M.I."/>
            <person name="Powell A.J."/>
            <person name="Barry K."/>
            <person name="Miller A.N."/>
            <person name="Grigoriev I.V."/>
            <person name="Debuchy R."/>
            <person name="Gladieux P."/>
            <person name="Hiltunen Thoren M."/>
            <person name="Johannesson H."/>
        </authorList>
    </citation>
    <scope>NUCLEOTIDE SEQUENCE [LARGE SCALE GENOMIC DNA]</scope>
    <source>
        <strain evidence="9 10">FGSC 10403</strain>
    </source>
</reference>
<dbReference type="GeneID" id="87876278"/>
<dbReference type="InterPro" id="IPR003807">
    <property type="entry name" value="DUF202"/>
</dbReference>
<gene>
    <name evidence="9" type="ORF">B0T23DRAFT_402306</name>
</gene>
<dbReference type="Pfam" id="PF02656">
    <property type="entry name" value="DUF202"/>
    <property type="match status" value="1"/>
</dbReference>
<dbReference type="InterPro" id="IPR052053">
    <property type="entry name" value="IM_YidH-like"/>
</dbReference>
<feature type="region of interest" description="Disordered" evidence="6">
    <location>
        <begin position="78"/>
        <end position="103"/>
    </location>
</feature>
<sequence>MTPTILSWFVQLKFPGPMYLGPHATIFSQIAILGPVDTIVRRLIVVLKSAHLLVQSRKTTYFTCNCGMADDNQRLATSRSAPALHASPSTTKVPSESTEPEPYLVRHGSKTFRAPRRTSTQERLDEILKAARQRAEALDTANPGLQQQPLLSPLLSPRTTETTGVGEDTQQGIVTSQPLNYQSMVQTPTSNSSARQRQTASQSAAHSPGAQTSLTYSNHEGETGNGSTEHHKVSKWKKRLEYFQSIELENKGSVARDHLALERTFLAWLRTSLAFASIGIAVTQLFRLNTSLSDGNDDTHHSETLRHLGKPLGATFLGISILTLFLGYKRYLVGQHWVIKGKFPASRGTIMLLSFIALAVIVASLIVVLAVQSAVDARG</sequence>
<name>A0AAJ0MTL3_9PEZI</name>
<keyword evidence="5 7" id="KW-0472">Membrane</keyword>
<dbReference type="RefSeq" id="XP_062695389.1">
    <property type="nucleotide sequence ID" value="XM_062838656.1"/>
</dbReference>
<feature type="transmembrane region" description="Helical" evidence="7">
    <location>
        <begin position="349"/>
        <end position="371"/>
    </location>
</feature>
<keyword evidence="3 7" id="KW-0812">Transmembrane</keyword>
<dbReference type="PANTHER" id="PTHR34187">
    <property type="entry name" value="FGR18P"/>
    <property type="match status" value="1"/>
</dbReference>
<comment type="subcellular location">
    <subcellularLocation>
        <location evidence="1">Cell membrane</location>
        <topology evidence="1">Multi-pass membrane protein</topology>
    </subcellularLocation>
</comment>
<feature type="region of interest" description="Disordered" evidence="6">
    <location>
        <begin position="135"/>
        <end position="232"/>
    </location>
</feature>
<dbReference type="GO" id="GO:0005886">
    <property type="term" value="C:plasma membrane"/>
    <property type="evidence" value="ECO:0007669"/>
    <property type="project" value="UniProtKB-SubCell"/>
</dbReference>
<organism evidence="9 10">
    <name type="scientific">Neurospora hispaniola</name>
    <dbReference type="NCBI Taxonomy" id="588809"/>
    <lineage>
        <taxon>Eukaryota</taxon>
        <taxon>Fungi</taxon>
        <taxon>Dikarya</taxon>
        <taxon>Ascomycota</taxon>
        <taxon>Pezizomycotina</taxon>
        <taxon>Sordariomycetes</taxon>
        <taxon>Sordariomycetidae</taxon>
        <taxon>Sordariales</taxon>
        <taxon>Sordariaceae</taxon>
        <taxon>Neurospora</taxon>
    </lineage>
</organism>
<feature type="compositionally biased region" description="Polar residues" evidence="6">
    <location>
        <begin position="209"/>
        <end position="218"/>
    </location>
</feature>
<feature type="transmembrane region" description="Helical" evidence="7">
    <location>
        <begin position="308"/>
        <end position="328"/>
    </location>
</feature>
<evidence type="ECO:0000256" key="5">
    <source>
        <dbReference type="ARBA" id="ARBA00023136"/>
    </source>
</evidence>